<dbReference type="PANTHER" id="PTHR12963:SF0">
    <property type="entry name" value="EXPRESSED PROTEIN"/>
    <property type="match status" value="1"/>
</dbReference>
<dbReference type="AlphaFoldDB" id="A0A498K3R8"/>
<dbReference type="CDD" id="cd06554">
    <property type="entry name" value="ASCH_ASC-1_like"/>
    <property type="match status" value="1"/>
</dbReference>
<proteinExistence type="predicted"/>
<feature type="compositionally biased region" description="Polar residues" evidence="1">
    <location>
        <begin position="284"/>
        <end position="305"/>
    </location>
</feature>
<dbReference type="InterPro" id="IPR039128">
    <property type="entry name" value="TRIP4-like"/>
</dbReference>
<dbReference type="Proteomes" id="UP000290289">
    <property type="component" value="Chromosome 4"/>
</dbReference>
<dbReference type="Gene3D" id="2.30.130.30">
    <property type="entry name" value="Hypothetical protein"/>
    <property type="match status" value="1"/>
</dbReference>
<dbReference type="SUPFAM" id="SSF88697">
    <property type="entry name" value="PUA domain-like"/>
    <property type="match status" value="1"/>
</dbReference>
<dbReference type="InterPro" id="IPR007374">
    <property type="entry name" value="ASCH_domain"/>
</dbReference>
<evidence type="ECO:0000259" key="2">
    <source>
        <dbReference type="Pfam" id="PF04266"/>
    </source>
</evidence>
<feature type="region of interest" description="Disordered" evidence="1">
    <location>
        <begin position="467"/>
        <end position="540"/>
    </location>
</feature>
<dbReference type="EMBL" id="RDQH01000330">
    <property type="protein sequence ID" value="RXI02046.1"/>
    <property type="molecule type" value="Genomic_DNA"/>
</dbReference>
<dbReference type="STRING" id="3750.A0A498K3R8"/>
<evidence type="ECO:0000313" key="4">
    <source>
        <dbReference type="Proteomes" id="UP000290289"/>
    </source>
</evidence>
<feature type="compositionally biased region" description="Pro residues" evidence="1">
    <location>
        <begin position="469"/>
        <end position="487"/>
    </location>
</feature>
<feature type="compositionally biased region" description="Polar residues" evidence="1">
    <location>
        <begin position="260"/>
        <end position="271"/>
    </location>
</feature>
<organism evidence="3 4">
    <name type="scientific">Malus domestica</name>
    <name type="common">Apple</name>
    <name type="synonym">Pyrus malus</name>
    <dbReference type="NCBI Taxonomy" id="3750"/>
    <lineage>
        <taxon>Eukaryota</taxon>
        <taxon>Viridiplantae</taxon>
        <taxon>Streptophyta</taxon>
        <taxon>Embryophyta</taxon>
        <taxon>Tracheophyta</taxon>
        <taxon>Spermatophyta</taxon>
        <taxon>Magnoliopsida</taxon>
        <taxon>eudicotyledons</taxon>
        <taxon>Gunneridae</taxon>
        <taxon>Pentapetalae</taxon>
        <taxon>rosids</taxon>
        <taxon>fabids</taxon>
        <taxon>Rosales</taxon>
        <taxon>Rosaceae</taxon>
        <taxon>Amygdaloideae</taxon>
        <taxon>Maleae</taxon>
        <taxon>Malus</taxon>
    </lineage>
</organism>
<dbReference type="PANTHER" id="PTHR12963">
    <property type="entry name" value="THYROID RECEPTOR INTERACTING PROTEIN RELATED"/>
    <property type="match status" value="1"/>
</dbReference>
<feature type="compositionally biased region" description="Pro residues" evidence="1">
    <location>
        <begin position="494"/>
        <end position="540"/>
    </location>
</feature>
<evidence type="ECO:0000256" key="1">
    <source>
        <dbReference type="SAM" id="MobiDB-lite"/>
    </source>
</evidence>
<dbReference type="InterPro" id="IPR015947">
    <property type="entry name" value="PUA-like_sf"/>
</dbReference>
<feature type="region of interest" description="Disordered" evidence="1">
    <location>
        <begin position="260"/>
        <end position="334"/>
    </location>
</feature>
<dbReference type="Pfam" id="PF04266">
    <property type="entry name" value="ASCH"/>
    <property type="match status" value="1"/>
</dbReference>
<comment type="caution">
    <text evidence="3">The sequence shown here is derived from an EMBL/GenBank/DDBJ whole genome shotgun (WGS) entry which is preliminary data.</text>
</comment>
<dbReference type="PRINTS" id="PR01217">
    <property type="entry name" value="PRICHEXTENSN"/>
</dbReference>
<feature type="domain" description="ASCH" evidence="2">
    <location>
        <begin position="22"/>
        <end position="57"/>
    </location>
</feature>
<keyword evidence="4" id="KW-1185">Reference proteome</keyword>
<protein>
    <recommendedName>
        <fullName evidence="2">ASCH domain-containing protein</fullName>
    </recommendedName>
</protein>
<gene>
    <name evidence="3" type="ORF">DVH24_015395</name>
</gene>
<sequence>MRRGGGGGGGHSSSGNYRNPCLTMHQPWASLLVYGIKHVEGRSWPSPIRGRLWIHAAGKVPDEATIKAMEEFYREIYAVDGITDLKFPEHYPVSRHLGILSLVLCFMDVPRFVCVRLEAQTDMCWLCEQPQKLLVPFEMCVATKVSTTWKRRCILCIRIYSLSLSLSPTVFGGPNLLICLSQIYEGAIRGLSPVNSPLPVRFPLPNPQDPFSLKPGSISVHVPVSRTSEVVISSSPTAAIAGARAAATQFSKKVQDFETTAQNNASESVTTLPLKGESVEKDTTPSAKLSETSNKGELTSNNKEQISPVKDKGSCSLSQPYSGALRPRPGAPSKTCMKQVHARMAFIIIMVSSHLISPVKEDMVLFFVELDVVFDLRLGHFNQGHYYKTTWNFWLWTEHGMKLATQNLEGSTRSGSKTLGLSNVNTVLMNVATDSEAASSVLPYCIPSRSPPPPPLWNRRNNHFRYVVPSPPPPRPQTQPPMLPRLPSPSDSLAPPPPPPPSPSFASPPPPSSLPLPSTPPSSPQPPPPPSWASPPPPSS</sequence>
<dbReference type="FunFam" id="2.30.130.30:FF:000002">
    <property type="entry name" value="Activating signal cointegrator 1"/>
    <property type="match status" value="1"/>
</dbReference>
<evidence type="ECO:0000313" key="3">
    <source>
        <dbReference type="EMBL" id="RXI02046.1"/>
    </source>
</evidence>
<accession>A0A498K3R8</accession>
<name>A0A498K3R8_MALDO</name>
<reference evidence="3 4" key="1">
    <citation type="submission" date="2018-10" db="EMBL/GenBank/DDBJ databases">
        <title>A high-quality apple genome assembly.</title>
        <authorList>
            <person name="Hu J."/>
        </authorList>
    </citation>
    <scope>NUCLEOTIDE SEQUENCE [LARGE SCALE GENOMIC DNA]</scope>
    <source>
        <strain evidence="4">cv. HFTH1</strain>
        <tissue evidence="3">Young leaf</tissue>
    </source>
</reference>